<evidence type="ECO:0000256" key="2">
    <source>
        <dbReference type="ARBA" id="ARBA00009539"/>
    </source>
</evidence>
<dbReference type="InterPro" id="IPR017925">
    <property type="entry name" value="DHFR_CS"/>
</dbReference>
<feature type="domain" description="DHFR" evidence="8">
    <location>
        <begin position="17"/>
        <end position="184"/>
    </location>
</feature>
<comment type="caution">
    <text evidence="9">The sequence shown here is derived from an EMBL/GenBank/DDBJ whole genome shotgun (WGS) entry which is preliminary data.</text>
</comment>
<evidence type="ECO:0000313" key="10">
    <source>
        <dbReference type="Proteomes" id="UP001597307"/>
    </source>
</evidence>
<evidence type="ECO:0000259" key="8">
    <source>
        <dbReference type="PROSITE" id="PS51330"/>
    </source>
</evidence>
<dbReference type="InterPro" id="IPR012259">
    <property type="entry name" value="DHFR"/>
</dbReference>
<comment type="similarity">
    <text evidence="2 7">Belongs to the dihydrofolate reductase family.</text>
</comment>
<evidence type="ECO:0000256" key="7">
    <source>
        <dbReference type="RuleBase" id="RU004474"/>
    </source>
</evidence>
<evidence type="ECO:0000256" key="1">
    <source>
        <dbReference type="ARBA" id="ARBA00004903"/>
    </source>
</evidence>
<evidence type="ECO:0000313" key="9">
    <source>
        <dbReference type="EMBL" id="MFD1846349.1"/>
    </source>
</evidence>
<name>A0ABW4Q6L1_9MICC</name>
<dbReference type="PROSITE" id="PS51330">
    <property type="entry name" value="DHFR_2"/>
    <property type="match status" value="1"/>
</dbReference>
<reference evidence="10" key="1">
    <citation type="journal article" date="2019" name="Int. J. Syst. Evol. Microbiol.">
        <title>The Global Catalogue of Microorganisms (GCM) 10K type strain sequencing project: providing services to taxonomists for standard genome sequencing and annotation.</title>
        <authorList>
            <consortium name="The Broad Institute Genomics Platform"/>
            <consortium name="The Broad Institute Genome Sequencing Center for Infectious Disease"/>
            <person name="Wu L."/>
            <person name="Ma J."/>
        </authorList>
    </citation>
    <scope>NUCLEOTIDE SEQUENCE [LARGE SCALE GENOMIC DNA]</scope>
    <source>
        <strain evidence="10">JCM 11496</strain>
    </source>
</reference>
<dbReference type="PANTHER" id="PTHR48069">
    <property type="entry name" value="DIHYDROFOLATE REDUCTASE"/>
    <property type="match status" value="1"/>
</dbReference>
<keyword evidence="4" id="KW-0554">One-carbon metabolism</keyword>
<dbReference type="EMBL" id="JBHUGA010000011">
    <property type="protein sequence ID" value="MFD1846349.1"/>
    <property type="molecule type" value="Genomic_DNA"/>
</dbReference>
<dbReference type="InterPro" id="IPR024072">
    <property type="entry name" value="DHFR-like_dom_sf"/>
</dbReference>
<protein>
    <recommendedName>
        <fullName evidence="3">dihydrofolate reductase</fullName>
        <ecNumber evidence="3">1.5.1.3</ecNumber>
    </recommendedName>
</protein>
<keyword evidence="5" id="KW-0521">NADP</keyword>
<accession>A0ABW4Q6L1</accession>
<dbReference type="CDD" id="cd00209">
    <property type="entry name" value="DHFR"/>
    <property type="match status" value="1"/>
</dbReference>
<sequence>MSSMNRGIIETIGREPFVGMIWAQTENGVIGKDGGMPWRLPEDMEHFKRTTTGHPVIMGRNTWQSFPAKYRPLPDRTNIVVSKHGLEAGELAGAVVVDSLDDAFEEARRSPGAEQIWVIGGGQIYEAALPIAQAAVVTVIESTTKGDTFAPTLGADWQLGGVTPPQGWLSGANGTRYRISLWTRGRD</sequence>
<proteinExistence type="inferred from homology"/>
<dbReference type="Pfam" id="PF00186">
    <property type="entry name" value="DHFR_1"/>
    <property type="match status" value="1"/>
</dbReference>
<keyword evidence="10" id="KW-1185">Reference proteome</keyword>
<evidence type="ECO:0000256" key="3">
    <source>
        <dbReference type="ARBA" id="ARBA00012856"/>
    </source>
</evidence>
<dbReference type="InterPro" id="IPR001796">
    <property type="entry name" value="DHFR_dom"/>
</dbReference>
<evidence type="ECO:0000256" key="6">
    <source>
        <dbReference type="ARBA" id="ARBA00023002"/>
    </source>
</evidence>
<dbReference type="RefSeq" id="WP_343879710.1">
    <property type="nucleotide sequence ID" value="NZ_BAAAIJ010000047.1"/>
</dbReference>
<dbReference type="PROSITE" id="PS00075">
    <property type="entry name" value="DHFR_1"/>
    <property type="match status" value="1"/>
</dbReference>
<dbReference type="Gene3D" id="3.40.430.10">
    <property type="entry name" value="Dihydrofolate Reductase, subunit A"/>
    <property type="match status" value="1"/>
</dbReference>
<dbReference type="PANTHER" id="PTHR48069:SF3">
    <property type="entry name" value="DIHYDROFOLATE REDUCTASE"/>
    <property type="match status" value="1"/>
</dbReference>
<dbReference type="SUPFAM" id="SSF53597">
    <property type="entry name" value="Dihydrofolate reductase-like"/>
    <property type="match status" value="1"/>
</dbReference>
<evidence type="ECO:0000256" key="5">
    <source>
        <dbReference type="ARBA" id="ARBA00022857"/>
    </source>
</evidence>
<keyword evidence="6 9" id="KW-0560">Oxidoreductase</keyword>
<comment type="pathway">
    <text evidence="1">Cofactor biosynthesis; tetrahydrofolate biosynthesis; 5,6,7,8-tetrahydrofolate from 7,8-dihydrofolate: step 1/1.</text>
</comment>
<dbReference type="Proteomes" id="UP001597307">
    <property type="component" value="Unassembled WGS sequence"/>
</dbReference>
<evidence type="ECO:0000256" key="4">
    <source>
        <dbReference type="ARBA" id="ARBA00022563"/>
    </source>
</evidence>
<dbReference type="EC" id="1.5.1.3" evidence="3"/>
<dbReference type="GO" id="GO:0004146">
    <property type="term" value="F:dihydrofolate reductase activity"/>
    <property type="evidence" value="ECO:0007669"/>
    <property type="project" value="UniProtKB-EC"/>
</dbReference>
<organism evidence="9 10">
    <name type="scientific">Arthrobacter flavus</name>
    <dbReference type="NCBI Taxonomy" id="95172"/>
    <lineage>
        <taxon>Bacteria</taxon>
        <taxon>Bacillati</taxon>
        <taxon>Actinomycetota</taxon>
        <taxon>Actinomycetes</taxon>
        <taxon>Micrococcales</taxon>
        <taxon>Micrococcaceae</taxon>
        <taxon>Arthrobacter</taxon>
    </lineage>
</organism>
<gene>
    <name evidence="9" type="ORF">ACFSFX_07030</name>
</gene>
<dbReference type="PRINTS" id="PR00070">
    <property type="entry name" value="DHFR"/>
</dbReference>